<dbReference type="Proteomes" id="UP000622580">
    <property type="component" value="Unassembled WGS sequence"/>
</dbReference>
<dbReference type="EMBL" id="JAGSGD010000001">
    <property type="protein sequence ID" value="MBR7618474.1"/>
    <property type="molecule type" value="Genomic_DNA"/>
</dbReference>
<dbReference type="RefSeq" id="WP_215338352.1">
    <property type="nucleotide sequence ID" value="NZ_JAGSGD010000001.1"/>
</dbReference>
<reference evidence="3" key="1">
    <citation type="submission" date="2021-01" db="EMBL/GenBank/DDBJ databases">
        <title>Genome sequence of Phenylobacterium sp. 20VBR1 isolated from a valley glaceir, Ny-Alesund, Svalbard.</title>
        <authorList>
            <person name="Thomas F.A."/>
            <person name="Krishnan K.P."/>
            <person name="Sinha R.K."/>
        </authorList>
    </citation>
    <scope>NUCLEOTIDE SEQUENCE</scope>
    <source>
        <strain evidence="3">20VBR1</strain>
    </source>
</reference>
<evidence type="ECO:0000313" key="4">
    <source>
        <dbReference type="Proteomes" id="UP000622580"/>
    </source>
</evidence>
<keyword evidence="1" id="KW-0472">Membrane</keyword>
<gene>
    <name evidence="2" type="ORF">JKL49_03650</name>
    <name evidence="3" type="ORF">JKL49_06300</name>
</gene>
<feature type="transmembrane region" description="Helical" evidence="1">
    <location>
        <begin position="52"/>
        <end position="72"/>
    </location>
</feature>
<reference evidence="2" key="2">
    <citation type="submission" date="2021-04" db="EMBL/GenBank/DDBJ databases">
        <title>Draft genome assembly of strain Phenylobacterium sp. 20VBR1 using MiniION and Illumina platforms.</title>
        <authorList>
            <person name="Thomas F.A."/>
            <person name="Krishnan K.P."/>
            <person name="Sinha R.K."/>
        </authorList>
    </citation>
    <scope>NUCLEOTIDE SEQUENCE</scope>
    <source>
        <strain evidence="2">20VBR1</strain>
    </source>
</reference>
<feature type="transmembrane region" description="Helical" evidence="1">
    <location>
        <begin position="111"/>
        <end position="131"/>
    </location>
</feature>
<proteinExistence type="predicted"/>
<dbReference type="AlphaFoldDB" id="A0A941CZK1"/>
<name>A0A941CZK1_9CAUL</name>
<organism evidence="2 4">
    <name type="scientific">Phenylobacterium glaciei</name>
    <dbReference type="NCBI Taxonomy" id="2803784"/>
    <lineage>
        <taxon>Bacteria</taxon>
        <taxon>Pseudomonadati</taxon>
        <taxon>Pseudomonadota</taxon>
        <taxon>Alphaproteobacteria</taxon>
        <taxon>Caulobacterales</taxon>
        <taxon>Caulobacteraceae</taxon>
        <taxon>Phenylobacterium</taxon>
    </lineage>
</organism>
<dbReference type="EMBL" id="CP068570">
    <property type="protein sequence ID" value="QQZ50878.1"/>
    <property type="molecule type" value="Genomic_DNA"/>
</dbReference>
<sequence>MSPALGRAAARGAALFFLAFAAFQVALALGAPYGKVAWGGASPPVLPDNLRAASAGAVVYLVLAAAAMLVRAGDLGARLPQRPFWWVNLVLAIQLALNTLANLAAQSDAERYGMGAASAVGCLLCLGALSVRSRPAAG</sequence>
<protein>
    <submittedName>
        <fullName evidence="2">Uncharacterized protein</fullName>
    </submittedName>
</protein>
<keyword evidence="1" id="KW-0812">Transmembrane</keyword>
<evidence type="ECO:0000313" key="3">
    <source>
        <dbReference type="EMBL" id="QQZ50878.1"/>
    </source>
</evidence>
<keyword evidence="1" id="KW-1133">Transmembrane helix</keyword>
<evidence type="ECO:0000256" key="1">
    <source>
        <dbReference type="SAM" id="Phobius"/>
    </source>
</evidence>
<accession>A0A941CZK1</accession>
<evidence type="ECO:0000313" key="2">
    <source>
        <dbReference type="EMBL" id="MBR7618474.1"/>
    </source>
</evidence>
<feature type="transmembrane region" description="Helical" evidence="1">
    <location>
        <begin position="84"/>
        <end position="105"/>
    </location>
</feature>
<keyword evidence="4" id="KW-1185">Reference proteome</keyword>